<accession>A0ABZ2V2Q4</accession>
<protein>
    <submittedName>
        <fullName evidence="3">Lysostaphin resistance A-like protein</fullName>
    </submittedName>
</protein>
<feature type="transmembrane region" description="Helical" evidence="1">
    <location>
        <begin position="75"/>
        <end position="93"/>
    </location>
</feature>
<evidence type="ECO:0000313" key="4">
    <source>
        <dbReference type="Proteomes" id="UP001440612"/>
    </source>
</evidence>
<feature type="transmembrane region" description="Helical" evidence="1">
    <location>
        <begin position="136"/>
        <end position="155"/>
    </location>
</feature>
<evidence type="ECO:0000313" key="3">
    <source>
        <dbReference type="EMBL" id="WZC48777.1"/>
    </source>
</evidence>
<feature type="domain" description="CAAX prenyl protease 2/Lysostaphin resistance protein A-like" evidence="2">
    <location>
        <begin position="106"/>
        <end position="203"/>
    </location>
</feature>
<dbReference type="RefSeq" id="WP_341366890.1">
    <property type="nucleotide sequence ID" value="NZ_CP150951.2"/>
</dbReference>
<dbReference type="Proteomes" id="UP001440612">
    <property type="component" value="Chromosome"/>
</dbReference>
<name>A0ABZ2V2Q4_9RHOB</name>
<gene>
    <name evidence="3" type="ORF">AABB29_18370</name>
</gene>
<feature type="transmembrane region" description="Helical" evidence="1">
    <location>
        <begin position="47"/>
        <end position="68"/>
    </location>
</feature>
<reference evidence="4" key="1">
    <citation type="submission" date="2024-04" db="EMBL/GenBank/DDBJ databases">
        <title>Phylogenomic analyses of a clade within the roseobacter group suggest taxonomic reassignments of species of the genera Aestuariivita, Citreicella, Loktanella, Nautella, Pelagibaca, Ruegeria, Thalassobius, Thiobacimonas and Tropicibacter, and the proposal o.</title>
        <authorList>
            <person name="Jeon C.O."/>
        </authorList>
    </citation>
    <scope>NUCLEOTIDE SEQUENCE [LARGE SCALE GENOMIC DNA]</scope>
    <source>
        <strain evidence="4">BS5-3</strain>
    </source>
</reference>
<evidence type="ECO:0000256" key="1">
    <source>
        <dbReference type="SAM" id="Phobius"/>
    </source>
</evidence>
<keyword evidence="1" id="KW-0472">Membrane</keyword>
<organism evidence="3 4">
    <name type="scientific">Yoonia phaeophyticola</name>
    <dbReference type="NCBI Taxonomy" id="3137369"/>
    <lineage>
        <taxon>Bacteria</taxon>
        <taxon>Pseudomonadati</taxon>
        <taxon>Pseudomonadota</taxon>
        <taxon>Alphaproteobacteria</taxon>
        <taxon>Rhodobacterales</taxon>
        <taxon>Paracoccaceae</taxon>
        <taxon>Yoonia</taxon>
    </lineage>
</organism>
<keyword evidence="4" id="KW-1185">Reference proteome</keyword>
<feature type="transmembrane region" description="Helical" evidence="1">
    <location>
        <begin position="215"/>
        <end position="233"/>
    </location>
</feature>
<feature type="transmembrane region" description="Helical" evidence="1">
    <location>
        <begin position="7"/>
        <end position="27"/>
    </location>
</feature>
<proteinExistence type="predicted"/>
<dbReference type="InterPro" id="IPR003675">
    <property type="entry name" value="Rce1/LyrA-like_dom"/>
</dbReference>
<sequence length="246" mass="27319">MPSLRLALRMMLVYFAVIALATTYRFVLNDPPGDTMAMLRGLLPVQLFMAAFLVFVVTRFAGWAIVGFGPLQWPVLLWLCPSVFLMVMMLWGLDLAQIYAQVGPGLWLLVLVPFLIGFSEELMFRGLLLRGVMTRLPAGQAMLLSAVCFALLHGFNGIGLQAVWPTIQNMALAFCVGFFLAPLALKLGNLWPVIIWHAIWDLLVFSSQISGLVHPGTLFAILIQAVLCIWLWADMARQDNAVRNVA</sequence>
<feature type="transmembrane region" description="Helical" evidence="1">
    <location>
        <begin position="167"/>
        <end position="185"/>
    </location>
</feature>
<keyword evidence="1" id="KW-0812">Transmembrane</keyword>
<keyword evidence="1" id="KW-1133">Transmembrane helix</keyword>
<feature type="transmembrane region" description="Helical" evidence="1">
    <location>
        <begin position="105"/>
        <end position="124"/>
    </location>
</feature>
<dbReference type="Pfam" id="PF02517">
    <property type="entry name" value="Rce1-like"/>
    <property type="match status" value="1"/>
</dbReference>
<dbReference type="PANTHER" id="PTHR36435">
    <property type="entry name" value="SLR1288 PROTEIN"/>
    <property type="match status" value="1"/>
</dbReference>
<dbReference type="PANTHER" id="PTHR36435:SF1">
    <property type="entry name" value="CAAX AMINO TERMINAL PROTEASE FAMILY PROTEIN"/>
    <property type="match status" value="1"/>
</dbReference>
<dbReference type="EMBL" id="CP150951">
    <property type="protein sequence ID" value="WZC48777.1"/>
    <property type="molecule type" value="Genomic_DNA"/>
</dbReference>
<evidence type="ECO:0000259" key="2">
    <source>
        <dbReference type="Pfam" id="PF02517"/>
    </source>
</evidence>
<dbReference type="InterPro" id="IPR052710">
    <property type="entry name" value="CAAX_protease"/>
</dbReference>